<comment type="caution">
    <text evidence="1">The sequence shown here is derived from an EMBL/GenBank/DDBJ whole genome shotgun (WGS) entry which is preliminary data.</text>
</comment>
<protein>
    <submittedName>
        <fullName evidence="1">Uncharacterized protein</fullName>
    </submittedName>
</protein>
<keyword evidence="2" id="KW-1185">Reference proteome</keyword>
<dbReference type="EMBL" id="CM046392">
    <property type="protein sequence ID" value="KAI8553615.1"/>
    <property type="molecule type" value="Genomic_DNA"/>
</dbReference>
<gene>
    <name evidence="1" type="ORF">RHMOL_Rhmol05G0029600</name>
</gene>
<evidence type="ECO:0000313" key="2">
    <source>
        <dbReference type="Proteomes" id="UP001062846"/>
    </source>
</evidence>
<reference evidence="1" key="1">
    <citation type="submission" date="2022-02" db="EMBL/GenBank/DDBJ databases">
        <title>Plant Genome Project.</title>
        <authorList>
            <person name="Zhang R.-G."/>
        </authorList>
    </citation>
    <scope>NUCLEOTIDE SEQUENCE</scope>
    <source>
        <strain evidence="1">AT1</strain>
    </source>
</reference>
<evidence type="ECO:0000313" key="1">
    <source>
        <dbReference type="EMBL" id="KAI8553615.1"/>
    </source>
</evidence>
<proteinExistence type="predicted"/>
<dbReference type="Proteomes" id="UP001062846">
    <property type="component" value="Chromosome 5"/>
</dbReference>
<organism evidence="1 2">
    <name type="scientific">Rhododendron molle</name>
    <name type="common">Chinese azalea</name>
    <name type="synonym">Azalea mollis</name>
    <dbReference type="NCBI Taxonomy" id="49168"/>
    <lineage>
        <taxon>Eukaryota</taxon>
        <taxon>Viridiplantae</taxon>
        <taxon>Streptophyta</taxon>
        <taxon>Embryophyta</taxon>
        <taxon>Tracheophyta</taxon>
        <taxon>Spermatophyta</taxon>
        <taxon>Magnoliopsida</taxon>
        <taxon>eudicotyledons</taxon>
        <taxon>Gunneridae</taxon>
        <taxon>Pentapetalae</taxon>
        <taxon>asterids</taxon>
        <taxon>Ericales</taxon>
        <taxon>Ericaceae</taxon>
        <taxon>Ericoideae</taxon>
        <taxon>Rhodoreae</taxon>
        <taxon>Rhododendron</taxon>
    </lineage>
</organism>
<sequence length="68" mass="7764">MMLKKNQGAVDSKDTQIFSLTRSPWTQDPHRGNRTNKKADHFGDLPIYPLLYGQGPSGLFLWLLAFPF</sequence>
<name>A0ACC0NK91_RHOML</name>
<accession>A0ACC0NK91</accession>